<dbReference type="RefSeq" id="WP_218116304.1">
    <property type="nucleotide sequence ID" value="NZ_CAJVAP010000036.1"/>
</dbReference>
<dbReference type="PROSITE" id="PS50928">
    <property type="entry name" value="ABC_TM1"/>
    <property type="match status" value="1"/>
</dbReference>
<feature type="transmembrane region" description="Helical" evidence="7">
    <location>
        <begin position="34"/>
        <end position="55"/>
    </location>
</feature>
<feature type="domain" description="ABC transmembrane type-1" evidence="8">
    <location>
        <begin position="89"/>
        <end position="272"/>
    </location>
</feature>
<feature type="transmembrane region" description="Helical" evidence="7">
    <location>
        <begin position="254"/>
        <end position="276"/>
    </location>
</feature>
<dbReference type="Proteomes" id="UP000693892">
    <property type="component" value="Unassembled WGS sequence"/>
</dbReference>
<evidence type="ECO:0000313" key="10">
    <source>
        <dbReference type="Proteomes" id="UP000693892"/>
    </source>
</evidence>
<keyword evidence="6 7" id="KW-0472">Membrane</keyword>
<accession>A0A916K0F9</accession>
<reference evidence="9" key="1">
    <citation type="submission" date="2021-06" db="EMBL/GenBank/DDBJ databases">
        <authorList>
            <person name="Criscuolo A."/>
        </authorList>
    </citation>
    <scope>NUCLEOTIDE SEQUENCE</scope>
    <source>
        <strain evidence="9">CIP111803</strain>
    </source>
</reference>
<dbReference type="PANTHER" id="PTHR30151">
    <property type="entry name" value="ALKANE SULFONATE ABC TRANSPORTER-RELATED, MEMBRANE SUBUNIT"/>
    <property type="match status" value="1"/>
</dbReference>
<dbReference type="Pfam" id="PF00528">
    <property type="entry name" value="BPD_transp_1"/>
    <property type="match status" value="1"/>
</dbReference>
<keyword evidence="4 7" id="KW-0812">Transmembrane</keyword>
<organism evidence="9 10">
    <name type="scientific">Leucobacter soli</name>
    <dbReference type="NCBI Taxonomy" id="2812850"/>
    <lineage>
        <taxon>Bacteria</taxon>
        <taxon>Bacillati</taxon>
        <taxon>Actinomycetota</taxon>
        <taxon>Actinomycetes</taxon>
        <taxon>Micrococcales</taxon>
        <taxon>Microbacteriaceae</taxon>
        <taxon>Leucobacter</taxon>
    </lineage>
</organism>
<keyword evidence="2 7" id="KW-0813">Transport</keyword>
<feature type="transmembrane region" description="Helical" evidence="7">
    <location>
        <begin position="187"/>
        <end position="211"/>
    </location>
</feature>
<dbReference type="GO" id="GO:0055085">
    <property type="term" value="P:transmembrane transport"/>
    <property type="evidence" value="ECO:0007669"/>
    <property type="project" value="InterPro"/>
</dbReference>
<evidence type="ECO:0000256" key="7">
    <source>
        <dbReference type="RuleBase" id="RU363032"/>
    </source>
</evidence>
<keyword evidence="3" id="KW-1003">Cell membrane</keyword>
<evidence type="ECO:0000256" key="5">
    <source>
        <dbReference type="ARBA" id="ARBA00022989"/>
    </source>
</evidence>
<dbReference type="InterPro" id="IPR000515">
    <property type="entry name" value="MetI-like"/>
</dbReference>
<comment type="similarity">
    <text evidence="7">Belongs to the binding-protein-dependent transport system permease family.</text>
</comment>
<evidence type="ECO:0000259" key="8">
    <source>
        <dbReference type="PROSITE" id="PS50928"/>
    </source>
</evidence>
<gene>
    <name evidence="9" type="ORF">LEUCIP111803_02379</name>
</gene>
<evidence type="ECO:0000256" key="1">
    <source>
        <dbReference type="ARBA" id="ARBA00004651"/>
    </source>
</evidence>
<keyword evidence="10" id="KW-1185">Reference proteome</keyword>
<dbReference type="GO" id="GO:0005886">
    <property type="term" value="C:plasma membrane"/>
    <property type="evidence" value="ECO:0007669"/>
    <property type="project" value="UniProtKB-SubCell"/>
</dbReference>
<dbReference type="AlphaFoldDB" id="A0A916K0F9"/>
<evidence type="ECO:0000256" key="2">
    <source>
        <dbReference type="ARBA" id="ARBA00022448"/>
    </source>
</evidence>
<evidence type="ECO:0000256" key="3">
    <source>
        <dbReference type="ARBA" id="ARBA00022475"/>
    </source>
</evidence>
<sequence>MSTITRLSGLDLPGTPGTLSPRAARPALPRANRIWAAIWPGLLAVLIVLGAWQLLYLSGIKPSYVLPDPLTVLTRLGELAVTAEFWVGAATTMTRAVVGFAIALTIGTVLGAAVARSRVLRAAIGSLLSGLQTMPSIAWFPLAILFFGLTEQAIMFVIVLGAAPSIANGLISGIDDVPPPLLRAGHALGARGFALLRFVILPAALPTYVAGLKQGWAFAWRSLLAGELLVTISQATALGVLLSNARNFADAPTLLAVMIVILIIGMLIDGAFSWAASRIRRRRGLGAVRL</sequence>
<comment type="subcellular location">
    <subcellularLocation>
        <location evidence="1 7">Cell membrane</location>
        <topology evidence="1 7">Multi-pass membrane protein</topology>
    </subcellularLocation>
</comment>
<dbReference type="PANTHER" id="PTHR30151:SF40">
    <property type="entry name" value="TRANSPORT SYSTEM INTEGRAL MEMBRANE PROTEIN"/>
    <property type="match status" value="1"/>
</dbReference>
<protein>
    <recommendedName>
        <fullName evidence="8">ABC transmembrane type-1 domain-containing protein</fullName>
    </recommendedName>
</protein>
<proteinExistence type="inferred from homology"/>
<keyword evidence="5 7" id="KW-1133">Transmembrane helix</keyword>
<name>A0A916K0F9_9MICO</name>
<evidence type="ECO:0000313" key="9">
    <source>
        <dbReference type="EMBL" id="CAG7620639.1"/>
    </source>
</evidence>
<evidence type="ECO:0000256" key="6">
    <source>
        <dbReference type="ARBA" id="ARBA00023136"/>
    </source>
</evidence>
<comment type="caution">
    <text evidence="9">The sequence shown here is derived from an EMBL/GenBank/DDBJ whole genome shotgun (WGS) entry which is preliminary data.</text>
</comment>
<dbReference type="CDD" id="cd06261">
    <property type="entry name" value="TM_PBP2"/>
    <property type="match status" value="1"/>
</dbReference>
<dbReference type="EMBL" id="CAJVAP010000036">
    <property type="protein sequence ID" value="CAG7620639.1"/>
    <property type="molecule type" value="Genomic_DNA"/>
</dbReference>
<feature type="transmembrane region" description="Helical" evidence="7">
    <location>
        <begin position="96"/>
        <end position="115"/>
    </location>
</feature>
<evidence type="ECO:0000256" key="4">
    <source>
        <dbReference type="ARBA" id="ARBA00022692"/>
    </source>
</evidence>
<feature type="transmembrane region" description="Helical" evidence="7">
    <location>
        <begin position="136"/>
        <end position="167"/>
    </location>
</feature>